<dbReference type="OrthoDB" id="9790355at2"/>
<organism evidence="3 4">
    <name type="scientific">Dissulfuribacter thermophilus</name>
    <dbReference type="NCBI Taxonomy" id="1156395"/>
    <lineage>
        <taxon>Bacteria</taxon>
        <taxon>Pseudomonadati</taxon>
        <taxon>Thermodesulfobacteriota</taxon>
        <taxon>Dissulfuribacteria</taxon>
        <taxon>Dissulfuribacterales</taxon>
        <taxon>Dissulfuribacteraceae</taxon>
        <taxon>Dissulfuribacter</taxon>
    </lineage>
</organism>
<gene>
    <name evidence="3" type="ORF">DBT_1291</name>
</gene>
<dbReference type="Proteomes" id="UP000093080">
    <property type="component" value="Unassembled WGS sequence"/>
</dbReference>
<dbReference type="STRING" id="1156395.DBT_1291"/>
<keyword evidence="4" id="KW-1185">Reference proteome</keyword>
<dbReference type="Gene3D" id="3.10.580.10">
    <property type="entry name" value="CBS-domain"/>
    <property type="match status" value="1"/>
</dbReference>
<dbReference type="AlphaFoldDB" id="A0A1B9F5X7"/>
<keyword evidence="1" id="KW-0129">CBS domain</keyword>
<dbReference type="Pfam" id="PF00571">
    <property type="entry name" value="CBS"/>
    <property type="match status" value="1"/>
</dbReference>
<sequence length="148" mass="17573">MRSKLKIVDILNSIPMHPYALLHATEPIEYVKRRLEQFEVLRNLYVIDNEERLIGYVSLGRLIRYLTSTRRKTSFHYHTLLEYVSAKTVLDLMEEDIVFARKMDLAEDVLHKMIWRGIKEVPVIDEGRRVISNVGILDLWRFTEDRVS</sequence>
<evidence type="ECO:0000259" key="2">
    <source>
        <dbReference type="PROSITE" id="PS51371"/>
    </source>
</evidence>
<comment type="caution">
    <text evidence="3">The sequence shown here is derived from an EMBL/GenBank/DDBJ whole genome shotgun (WGS) entry which is preliminary data.</text>
</comment>
<name>A0A1B9F5X7_9BACT</name>
<evidence type="ECO:0000313" key="3">
    <source>
        <dbReference type="EMBL" id="OCC15171.1"/>
    </source>
</evidence>
<proteinExistence type="predicted"/>
<dbReference type="SUPFAM" id="SSF54631">
    <property type="entry name" value="CBS-domain pair"/>
    <property type="match status" value="1"/>
</dbReference>
<reference evidence="3 4" key="1">
    <citation type="submission" date="2016-06" db="EMBL/GenBank/DDBJ databases">
        <title>Respiratory ammonification of nitrate coupled to the oxidation of elemental sulfur in deep-sea autotrophic thermophilic bacteria.</title>
        <authorList>
            <person name="Slobodkina G.B."/>
            <person name="Mardanov A.V."/>
            <person name="Ravin N.V."/>
            <person name="Frolova A.A."/>
            <person name="Viryasiv M.B."/>
            <person name="Chernyh N.A."/>
            <person name="Bonch-Osmolovskaya E.A."/>
            <person name="Slobodkin A.I."/>
        </authorList>
    </citation>
    <scope>NUCLEOTIDE SEQUENCE [LARGE SCALE GENOMIC DNA]</scope>
    <source>
        <strain evidence="3 4">S69</strain>
    </source>
</reference>
<dbReference type="RefSeq" id="WP_067617853.1">
    <property type="nucleotide sequence ID" value="NZ_MAGO01000006.1"/>
</dbReference>
<accession>A0A1B9F5X7</accession>
<evidence type="ECO:0000256" key="1">
    <source>
        <dbReference type="PROSITE-ProRule" id="PRU00703"/>
    </source>
</evidence>
<dbReference type="InterPro" id="IPR000644">
    <property type="entry name" value="CBS_dom"/>
</dbReference>
<dbReference type="InterPro" id="IPR046342">
    <property type="entry name" value="CBS_dom_sf"/>
</dbReference>
<evidence type="ECO:0000313" key="4">
    <source>
        <dbReference type="Proteomes" id="UP000093080"/>
    </source>
</evidence>
<dbReference type="EMBL" id="MAGO01000006">
    <property type="protein sequence ID" value="OCC15171.1"/>
    <property type="molecule type" value="Genomic_DNA"/>
</dbReference>
<protein>
    <recommendedName>
        <fullName evidence="2">CBS domain-containing protein</fullName>
    </recommendedName>
</protein>
<feature type="domain" description="CBS" evidence="2">
    <location>
        <begin position="15"/>
        <end position="73"/>
    </location>
</feature>
<dbReference type="SMART" id="SM00116">
    <property type="entry name" value="CBS"/>
    <property type="match status" value="2"/>
</dbReference>
<dbReference type="PROSITE" id="PS51371">
    <property type="entry name" value="CBS"/>
    <property type="match status" value="1"/>
</dbReference>